<sequence length="615" mass="71786">MTSTSSAKQSLLEDCLNWAKSNGAIIDDKIEFKLTESSGFSAFTTEKIVPDSSSPLIQIPKQLLITKDLALTHFNNPSSNDISNTSWTQLYLANLKFNNKNPPKESEFFKPYLNLLSFADSYQFPFFWNYNDLQHLKGTDLLIRINYTLRNLINEWKTMLTQLNIPLYDPDILTIHADNHLNDYINEFFLKFKNKKDSNLPPWNSFLAYLWSYCIFLSRAFPELILHEQEQEQEDDSLNQVDLNSVFLFPIVDLLNHSNNSNVIWNLNPNDKNSICFNTIDPIEKSQELFNNYGNKSTEDFLLSYGFILKEETPFDYASLTLRLDKSIIQNLKNFGLGLNDNFIVGDDKDTVQFKLFKTINNKNKLERDQLINLFGYLNKLTTEKNLNFRSVLQGLDQLTDILQQKIEITTKLSKLPMTKNSDQCHFQIIKNYINIQKKLFIGKSESIQRYQKKLISSKDPTLFNVLSFKTILKLDQLFANSILLTLGVRNYDDIIKKDCLNDIIMLWLVRISNRNNYKKKLPFELPDFIPQTFETISKNIIIEKDDVMELMTFYNKYFPQLKNSIPELYGIGEWGIRQFVVADAVIDSLVWQRKVNNEAYFIEDKTVTKNNIIF</sequence>
<dbReference type="GO" id="GO:0005634">
    <property type="term" value="C:nucleus"/>
    <property type="evidence" value="ECO:0007669"/>
    <property type="project" value="TreeGrafter"/>
</dbReference>
<evidence type="ECO:0000313" key="3">
    <source>
        <dbReference type="Proteomes" id="UP000002866"/>
    </source>
</evidence>
<dbReference type="PANTHER" id="PTHR13271:SF147">
    <property type="entry name" value="PROTEIN-LYSINE N-METHYLTRANSFERASE EFM1-RELATED"/>
    <property type="match status" value="1"/>
</dbReference>
<dbReference type="AlphaFoldDB" id="I2H473"/>
<feature type="domain" description="SET" evidence="1">
    <location>
        <begin position="28"/>
        <end position="294"/>
    </location>
</feature>
<dbReference type="STRING" id="1071380.I2H473"/>
<proteinExistence type="predicted"/>
<reference evidence="2 3" key="1">
    <citation type="journal article" date="2011" name="Proc. Natl. Acad. Sci. U.S.A.">
        <title>Evolutionary erosion of yeast sex chromosomes by mating-type switching accidents.</title>
        <authorList>
            <person name="Gordon J.L."/>
            <person name="Armisen D."/>
            <person name="Proux-Wera E."/>
            <person name="Oheigeartaigh S.S."/>
            <person name="Byrne K.P."/>
            <person name="Wolfe K.H."/>
        </authorList>
    </citation>
    <scope>NUCLEOTIDE SEQUENCE [LARGE SCALE GENOMIC DNA]</scope>
    <source>
        <strain evidence="3">ATCC 34711 / CBS 6284 / DSM 70876 / NBRC 10599 / NRRL Y-10934 / UCD 77-7</strain>
    </source>
</reference>
<keyword evidence="3" id="KW-1185">Reference proteome</keyword>
<dbReference type="FunCoup" id="I2H473">
    <property type="interactions" value="308"/>
</dbReference>
<accession>I2H473</accession>
<name>I2H473_HENB6</name>
<dbReference type="GO" id="GO:0016279">
    <property type="term" value="F:protein-lysine N-methyltransferase activity"/>
    <property type="evidence" value="ECO:0007669"/>
    <property type="project" value="EnsemblFungi"/>
</dbReference>
<gene>
    <name evidence="2" type="primary">TBLA0E01160</name>
    <name evidence="2" type="ORF">TBLA_0E01160</name>
</gene>
<dbReference type="Proteomes" id="UP000002866">
    <property type="component" value="Chromosome 5"/>
</dbReference>
<dbReference type="InterPro" id="IPR050600">
    <property type="entry name" value="SETD3_SETD6_MTase"/>
</dbReference>
<dbReference type="OMA" id="WGIRQFI"/>
<organism evidence="2 3">
    <name type="scientific">Henningerozyma blattae (strain ATCC 34711 / CBS 6284 / DSM 70876 / NBRC 10599 / NRRL Y-10934 / UCD 77-7)</name>
    <name type="common">Yeast</name>
    <name type="synonym">Tetrapisispora blattae</name>
    <dbReference type="NCBI Taxonomy" id="1071380"/>
    <lineage>
        <taxon>Eukaryota</taxon>
        <taxon>Fungi</taxon>
        <taxon>Dikarya</taxon>
        <taxon>Ascomycota</taxon>
        <taxon>Saccharomycotina</taxon>
        <taxon>Saccharomycetes</taxon>
        <taxon>Saccharomycetales</taxon>
        <taxon>Saccharomycetaceae</taxon>
        <taxon>Henningerozyma</taxon>
    </lineage>
</organism>
<dbReference type="EMBL" id="HE806320">
    <property type="protein sequence ID" value="CCH61175.1"/>
    <property type="molecule type" value="Genomic_DNA"/>
</dbReference>
<evidence type="ECO:0000313" key="2">
    <source>
        <dbReference type="EMBL" id="CCH61175.1"/>
    </source>
</evidence>
<dbReference type="KEGG" id="tbl:TBLA_0E01160"/>
<dbReference type="eggNOG" id="KOG1337">
    <property type="taxonomic scope" value="Eukaryota"/>
</dbReference>
<dbReference type="Gene3D" id="3.90.1410.10">
    <property type="entry name" value="set domain protein methyltransferase, domain 1"/>
    <property type="match status" value="1"/>
</dbReference>
<dbReference type="InterPro" id="IPR046341">
    <property type="entry name" value="SET_dom_sf"/>
</dbReference>
<protein>
    <recommendedName>
        <fullName evidence="1">SET domain-containing protein</fullName>
    </recommendedName>
</protein>
<dbReference type="GeneID" id="14496168"/>
<dbReference type="RefSeq" id="XP_004180694.1">
    <property type="nucleotide sequence ID" value="XM_004180646.1"/>
</dbReference>
<dbReference type="PROSITE" id="PS50280">
    <property type="entry name" value="SET"/>
    <property type="match status" value="1"/>
</dbReference>
<dbReference type="InterPro" id="IPR001214">
    <property type="entry name" value="SET_dom"/>
</dbReference>
<dbReference type="SUPFAM" id="SSF82199">
    <property type="entry name" value="SET domain"/>
    <property type="match status" value="1"/>
</dbReference>
<dbReference type="InParanoid" id="I2H473"/>
<evidence type="ECO:0000259" key="1">
    <source>
        <dbReference type="PROSITE" id="PS50280"/>
    </source>
</evidence>
<dbReference type="Pfam" id="PF00856">
    <property type="entry name" value="SET"/>
    <property type="match status" value="1"/>
</dbReference>
<dbReference type="HOGENOM" id="CLU_030667_1_0_1"/>
<dbReference type="OrthoDB" id="42889at2759"/>
<dbReference type="PANTHER" id="PTHR13271">
    <property type="entry name" value="UNCHARACTERIZED PUTATIVE METHYLTRANSFERASE"/>
    <property type="match status" value="1"/>
</dbReference>